<evidence type="ECO:0000259" key="2">
    <source>
        <dbReference type="Pfam" id="PF00080"/>
    </source>
</evidence>
<comment type="caution">
    <text evidence="3">The sequence shown here is derived from an EMBL/GenBank/DDBJ whole genome shotgun (WGS) entry which is preliminary data.</text>
</comment>
<dbReference type="Proteomes" id="UP000747542">
    <property type="component" value="Unassembled WGS sequence"/>
</dbReference>
<proteinExistence type="predicted"/>
<keyword evidence="4" id="KW-1185">Reference proteome</keyword>
<feature type="domain" description="Superoxide dismutase copper/zinc binding" evidence="2">
    <location>
        <begin position="113"/>
        <end position="221"/>
    </location>
</feature>
<sequence length="253" mass="27869">MVRQILLVLVGVVVAAGMPLADDPNSHGLDFVLRNLTALWGEVKDLRQELDYHIHHGLSDSHQNLNEILSEVQTLQHEHHVHHLQHPHEGHKHNEAALHCQLEPNVDLPESHVRGAIHISRRKDGSGPIFYDVNVEGFDVTKNGRVFGFHVHEQPTQEQHCNDVGGVLKPLPGFPGEHLGAVGDLTVDSEGKLRHVIIASLDEDLSGEKNIVGYPLVVHDLGLGDSSSSLYNGHLACCNIHMEPEQHSHASGH</sequence>
<dbReference type="InterPro" id="IPR001424">
    <property type="entry name" value="SOD_Cu_Zn_dom"/>
</dbReference>
<feature type="signal peptide" evidence="1">
    <location>
        <begin position="1"/>
        <end position="15"/>
    </location>
</feature>
<accession>A0A8J5KA45</accession>
<reference evidence="3" key="1">
    <citation type="journal article" date="2021" name="Sci. Adv.">
        <title>The American lobster genome reveals insights on longevity, neural, and immune adaptations.</title>
        <authorList>
            <person name="Polinski J.M."/>
            <person name="Zimin A.V."/>
            <person name="Clark K.F."/>
            <person name="Kohn A.B."/>
            <person name="Sadowski N."/>
            <person name="Timp W."/>
            <person name="Ptitsyn A."/>
            <person name="Khanna P."/>
            <person name="Romanova D.Y."/>
            <person name="Williams P."/>
            <person name="Greenwood S.J."/>
            <person name="Moroz L.L."/>
            <person name="Walt D.R."/>
            <person name="Bodnar A.G."/>
        </authorList>
    </citation>
    <scope>NUCLEOTIDE SEQUENCE</scope>
    <source>
        <strain evidence="3">GMGI-L3</strain>
    </source>
</reference>
<dbReference type="SUPFAM" id="SSF49329">
    <property type="entry name" value="Cu,Zn superoxide dismutase-like"/>
    <property type="match status" value="1"/>
</dbReference>
<name>A0A8J5KA45_HOMAM</name>
<dbReference type="InterPro" id="IPR036423">
    <property type="entry name" value="SOD-like_Cu/Zn_dom_sf"/>
</dbReference>
<dbReference type="EMBL" id="JAHLQT010013238">
    <property type="protein sequence ID" value="KAG7170907.1"/>
    <property type="molecule type" value="Genomic_DNA"/>
</dbReference>
<dbReference type="GO" id="GO:0006801">
    <property type="term" value="P:superoxide metabolic process"/>
    <property type="evidence" value="ECO:0007669"/>
    <property type="project" value="InterPro"/>
</dbReference>
<protein>
    <submittedName>
        <fullName evidence="3">Extracellular superoxide dismutase [Cu-Zn]-like</fullName>
    </submittedName>
</protein>
<dbReference type="AlphaFoldDB" id="A0A8J5KA45"/>
<dbReference type="PRINTS" id="PR00068">
    <property type="entry name" value="CUZNDISMTASE"/>
</dbReference>
<feature type="chain" id="PRO_5035153869" evidence="1">
    <location>
        <begin position="16"/>
        <end position="253"/>
    </location>
</feature>
<dbReference type="Gene3D" id="2.60.40.200">
    <property type="entry name" value="Superoxide dismutase, copper/zinc binding domain"/>
    <property type="match status" value="1"/>
</dbReference>
<keyword evidence="1" id="KW-0732">Signal</keyword>
<gene>
    <name evidence="3" type="primary">SOD3-L</name>
    <name evidence="3" type="ORF">Hamer_G012477</name>
</gene>
<organism evidence="3 4">
    <name type="scientific">Homarus americanus</name>
    <name type="common">American lobster</name>
    <dbReference type="NCBI Taxonomy" id="6706"/>
    <lineage>
        <taxon>Eukaryota</taxon>
        <taxon>Metazoa</taxon>
        <taxon>Ecdysozoa</taxon>
        <taxon>Arthropoda</taxon>
        <taxon>Crustacea</taxon>
        <taxon>Multicrustacea</taxon>
        <taxon>Malacostraca</taxon>
        <taxon>Eumalacostraca</taxon>
        <taxon>Eucarida</taxon>
        <taxon>Decapoda</taxon>
        <taxon>Pleocyemata</taxon>
        <taxon>Astacidea</taxon>
        <taxon>Nephropoidea</taxon>
        <taxon>Nephropidae</taxon>
        <taxon>Homarus</taxon>
    </lineage>
</organism>
<dbReference type="GO" id="GO:0046872">
    <property type="term" value="F:metal ion binding"/>
    <property type="evidence" value="ECO:0007669"/>
    <property type="project" value="InterPro"/>
</dbReference>
<evidence type="ECO:0000256" key="1">
    <source>
        <dbReference type="SAM" id="SignalP"/>
    </source>
</evidence>
<dbReference type="Pfam" id="PF00080">
    <property type="entry name" value="Sod_Cu"/>
    <property type="match status" value="1"/>
</dbReference>
<evidence type="ECO:0000313" key="3">
    <source>
        <dbReference type="EMBL" id="KAG7170907.1"/>
    </source>
</evidence>
<evidence type="ECO:0000313" key="4">
    <source>
        <dbReference type="Proteomes" id="UP000747542"/>
    </source>
</evidence>